<sequence>MTAGCRAIILPDASERLPPGAFARARTRCTNTAVAIGCLRLADGNFGFASDGPRNRANALGPRYTSDTFSRVEKQQDTKRVFDSTFCPVSRYRSTPSAATPFLVHRRAGYEYGTGGAGWAGTARRERASEK</sequence>
<dbReference type="AlphaFoldDB" id="A0A2S2QGT7"/>
<protein>
    <submittedName>
        <fullName evidence="1">Uncharacterized protein</fullName>
    </submittedName>
</protein>
<accession>A0A2S2QGT7</accession>
<dbReference type="EMBL" id="GGMS01007733">
    <property type="protein sequence ID" value="MBY76936.1"/>
    <property type="molecule type" value="Transcribed_RNA"/>
</dbReference>
<proteinExistence type="predicted"/>
<organism evidence="1">
    <name type="scientific">Sipha flava</name>
    <name type="common">yellow sugarcane aphid</name>
    <dbReference type="NCBI Taxonomy" id="143950"/>
    <lineage>
        <taxon>Eukaryota</taxon>
        <taxon>Metazoa</taxon>
        <taxon>Ecdysozoa</taxon>
        <taxon>Arthropoda</taxon>
        <taxon>Hexapoda</taxon>
        <taxon>Insecta</taxon>
        <taxon>Pterygota</taxon>
        <taxon>Neoptera</taxon>
        <taxon>Paraneoptera</taxon>
        <taxon>Hemiptera</taxon>
        <taxon>Sternorrhyncha</taxon>
        <taxon>Aphidomorpha</taxon>
        <taxon>Aphidoidea</taxon>
        <taxon>Aphididae</taxon>
        <taxon>Sipha</taxon>
    </lineage>
</organism>
<evidence type="ECO:0000313" key="1">
    <source>
        <dbReference type="EMBL" id="MBY76936.1"/>
    </source>
</evidence>
<name>A0A2S2QGT7_9HEMI</name>
<gene>
    <name evidence="1" type="ORF">g.172957</name>
</gene>
<reference evidence="1" key="1">
    <citation type="submission" date="2018-04" db="EMBL/GenBank/DDBJ databases">
        <title>Transcriptome assembly of Sipha flava.</title>
        <authorList>
            <person name="Scully E.D."/>
            <person name="Geib S.M."/>
            <person name="Palmer N.A."/>
            <person name="Koch K."/>
            <person name="Bradshaw J."/>
            <person name="Heng-Moss T."/>
            <person name="Sarath G."/>
        </authorList>
    </citation>
    <scope>NUCLEOTIDE SEQUENCE</scope>
</reference>